<sequence length="74" mass="8842">MVWLIALLLGFVAIHAFLSLRYNYDWIGENARKWLVPLTGELSVTDLYPIQKPSYMDRFESYTRIPKMKENVRY</sequence>
<evidence type="ECO:0000313" key="1">
    <source>
        <dbReference type="EMBL" id="QHT88344.1"/>
    </source>
</evidence>
<dbReference type="AlphaFoldDB" id="A0A6C0I617"/>
<proteinExistence type="predicted"/>
<accession>A0A6C0I617</accession>
<reference evidence="1" key="1">
    <citation type="journal article" date="2020" name="Nature">
        <title>Giant virus diversity and host interactions through global metagenomics.</title>
        <authorList>
            <person name="Schulz F."/>
            <person name="Roux S."/>
            <person name="Paez-Espino D."/>
            <person name="Jungbluth S."/>
            <person name="Walsh D.A."/>
            <person name="Denef V.J."/>
            <person name="McMahon K.D."/>
            <person name="Konstantinidis K.T."/>
            <person name="Eloe-Fadrosh E.A."/>
            <person name="Kyrpides N.C."/>
            <person name="Woyke T."/>
        </authorList>
    </citation>
    <scope>NUCLEOTIDE SEQUENCE</scope>
    <source>
        <strain evidence="1">GVMAG-M-3300023184-50</strain>
    </source>
</reference>
<dbReference type="EMBL" id="MN740114">
    <property type="protein sequence ID" value="QHT88344.1"/>
    <property type="molecule type" value="Genomic_DNA"/>
</dbReference>
<protein>
    <submittedName>
        <fullName evidence="1">Uncharacterized protein</fullName>
    </submittedName>
</protein>
<name>A0A6C0I617_9ZZZZ</name>
<organism evidence="1">
    <name type="scientific">viral metagenome</name>
    <dbReference type="NCBI Taxonomy" id="1070528"/>
    <lineage>
        <taxon>unclassified sequences</taxon>
        <taxon>metagenomes</taxon>
        <taxon>organismal metagenomes</taxon>
    </lineage>
</organism>